<organism evidence="1 2">
    <name type="scientific">Caballeronia catudaia</name>
    <dbReference type="NCBI Taxonomy" id="1777136"/>
    <lineage>
        <taxon>Bacteria</taxon>
        <taxon>Pseudomonadati</taxon>
        <taxon>Pseudomonadota</taxon>
        <taxon>Betaproteobacteria</taxon>
        <taxon>Burkholderiales</taxon>
        <taxon>Burkholderiaceae</taxon>
        <taxon>Caballeronia</taxon>
    </lineage>
</organism>
<dbReference type="EMBL" id="FCOF02000016">
    <property type="protein sequence ID" value="SAK71416.1"/>
    <property type="molecule type" value="Genomic_DNA"/>
</dbReference>
<dbReference type="AlphaFoldDB" id="A0A158BNW6"/>
<dbReference type="Gene3D" id="3.10.129.10">
    <property type="entry name" value="Hotdog Thioesterase"/>
    <property type="match status" value="1"/>
</dbReference>
<sequence>MSDAAHILDRDWIAARIPHSGPMCLLDAVVAWDAQRIRCTATSHLASDNPLRSKGRLASVCGIEYAAQAMATHGALVGDASERPRVGMLTSVRGVQMHVDRLDTLDGPLDIDAERMGGDDNTVLYRFAMHCKGRLLLSGRAAVILDAAQAAGLIAQ</sequence>
<name>A0A158BNW6_9BURK</name>
<dbReference type="InterPro" id="IPR016776">
    <property type="entry name" value="ApeP-like_dehydratase"/>
</dbReference>
<dbReference type="OrthoDB" id="9800188at2"/>
<proteinExistence type="predicted"/>
<dbReference type="CDD" id="cd01289">
    <property type="entry name" value="FabA_like"/>
    <property type="match status" value="1"/>
</dbReference>
<reference evidence="1" key="1">
    <citation type="submission" date="2016-01" db="EMBL/GenBank/DDBJ databases">
        <authorList>
            <person name="Peeters C."/>
        </authorList>
    </citation>
    <scope>NUCLEOTIDE SEQUENCE [LARGE SCALE GENOMIC DNA]</scope>
    <source>
        <strain evidence="1">LMG 29318</strain>
    </source>
</reference>
<keyword evidence="2" id="KW-1185">Reference proteome</keyword>
<dbReference type="SUPFAM" id="SSF54637">
    <property type="entry name" value="Thioesterase/thiol ester dehydrase-isomerase"/>
    <property type="match status" value="1"/>
</dbReference>
<dbReference type="Proteomes" id="UP000054870">
    <property type="component" value="Unassembled WGS sequence"/>
</dbReference>
<dbReference type="Pfam" id="PF22817">
    <property type="entry name" value="ApeP-like"/>
    <property type="match status" value="1"/>
</dbReference>
<evidence type="ECO:0000313" key="2">
    <source>
        <dbReference type="Proteomes" id="UP000054870"/>
    </source>
</evidence>
<gene>
    <name evidence="1" type="ORF">AWB75_03735</name>
</gene>
<dbReference type="RefSeq" id="WP_061125569.1">
    <property type="nucleotide sequence ID" value="NZ_FCOF02000016.1"/>
</dbReference>
<dbReference type="InterPro" id="IPR029069">
    <property type="entry name" value="HotDog_dom_sf"/>
</dbReference>
<comment type="caution">
    <text evidence="1">The sequence shown here is derived from an EMBL/GenBank/DDBJ whole genome shotgun (WGS) entry which is preliminary data.</text>
</comment>
<evidence type="ECO:0000313" key="1">
    <source>
        <dbReference type="EMBL" id="SAK71416.1"/>
    </source>
</evidence>
<accession>A0A158BNW6</accession>
<protein>
    <submittedName>
        <fullName evidence="1">3-hydroxylacyl-ACP dehydratase</fullName>
    </submittedName>
</protein>